<evidence type="ECO:0000256" key="3">
    <source>
        <dbReference type="SAM" id="SignalP"/>
    </source>
</evidence>
<feature type="chain" id="PRO_5034642924" evidence="3">
    <location>
        <begin position="29"/>
        <end position="283"/>
    </location>
</feature>
<accession>A0A8F9TY72</accession>
<gene>
    <name evidence="5" type="ORF">K0B96_07265</name>
</gene>
<dbReference type="KEGG" id="ole:K0B96_07265"/>
<protein>
    <submittedName>
        <fullName evidence="5">Ice-binding family protein</fullName>
    </submittedName>
</protein>
<dbReference type="InterPro" id="IPR013424">
    <property type="entry name" value="Ice-binding_C"/>
</dbReference>
<evidence type="ECO:0000313" key="5">
    <source>
        <dbReference type="EMBL" id="QYM80398.1"/>
    </source>
</evidence>
<dbReference type="InterPro" id="IPR021884">
    <property type="entry name" value="Ice-bd_prot"/>
</dbReference>
<dbReference type="RefSeq" id="WP_220165539.1">
    <property type="nucleotide sequence ID" value="NZ_CP080507.1"/>
</dbReference>
<feature type="signal peptide" evidence="3">
    <location>
        <begin position="1"/>
        <end position="28"/>
    </location>
</feature>
<feature type="domain" description="Ice-binding protein C-terminal" evidence="4">
    <location>
        <begin position="251"/>
        <end position="273"/>
    </location>
</feature>
<organism evidence="5 6">
    <name type="scientific">Horticoccus luteus</name>
    <dbReference type="NCBI Taxonomy" id="2862869"/>
    <lineage>
        <taxon>Bacteria</taxon>
        <taxon>Pseudomonadati</taxon>
        <taxon>Verrucomicrobiota</taxon>
        <taxon>Opitutia</taxon>
        <taxon>Opitutales</taxon>
        <taxon>Opitutaceae</taxon>
        <taxon>Horticoccus</taxon>
    </lineage>
</organism>
<name>A0A8F9TY72_9BACT</name>
<reference evidence="5" key="1">
    <citation type="submission" date="2021-08" db="EMBL/GenBank/DDBJ databases">
        <title>Genome of a novel bacterium of the phylum Verrucomicrobia, Oleiharenicola sp. KSB-15.</title>
        <authorList>
            <person name="Chung J.-H."/>
            <person name="Ahn J.-H."/>
            <person name="Yoon Y."/>
            <person name="Kim D.-Y."/>
            <person name="An S.-H."/>
            <person name="Park I."/>
            <person name="Yeon J."/>
        </authorList>
    </citation>
    <scope>NUCLEOTIDE SEQUENCE</scope>
    <source>
        <strain evidence="5">KSB-15</strain>
    </source>
</reference>
<dbReference type="Pfam" id="PF07589">
    <property type="entry name" value="PEP-CTERM"/>
    <property type="match status" value="1"/>
</dbReference>
<sequence length="283" mass="28067">MKNQPPFREICTLAASLVFLALAPSSQAQLIGAAGSYGVLGGSAVTNTGNTMITGDLGVSPGTAVTGFSALDGGPGLYSGASNLGNFASAQAHADAASAYTTLAGLSFTSDLTGLDLGGLTLTPGVYRFSSSAQLTGTLTLDAQGDANARFVFQIGSTLISASNSAVNIVNIGDACGPDNGLFWQVGSSATLGTGSAFAGNILALASITLNTGASIDFGRALALNGAVTLDNNRIDASAIDGGFCSPQLTPVPEPSTYGAMGAGLLLIVLSRRRIAGRKHAAA</sequence>
<keyword evidence="2 3" id="KW-0732">Signal</keyword>
<dbReference type="EMBL" id="CP080507">
    <property type="protein sequence ID" value="QYM80398.1"/>
    <property type="molecule type" value="Genomic_DNA"/>
</dbReference>
<keyword evidence="6" id="KW-1185">Reference proteome</keyword>
<evidence type="ECO:0000256" key="2">
    <source>
        <dbReference type="ARBA" id="ARBA00022729"/>
    </source>
</evidence>
<evidence type="ECO:0000256" key="1">
    <source>
        <dbReference type="ARBA" id="ARBA00005445"/>
    </source>
</evidence>
<dbReference type="Proteomes" id="UP000825051">
    <property type="component" value="Chromosome"/>
</dbReference>
<dbReference type="NCBIfam" id="TIGR02595">
    <property type="entry name" value="PEP_CTERM"/>
    <property type="match status" value="1"/>
</dbReference>
<evidence type="ECO:0000259" key="4">
    <source>
        <dbReference type="Pfam" id="PF07589"/>
    </source>
</evidence>
<comment type="similarity">
    <text evidence="1">Belongs to the ice-binding protein family.</text>
</comment>
<dbReference type="AlphaFoldDB" id="A0A8F9TY72"/>
<evidence type="ECO:0000313" key="6">
    <source>
        <dbReference type="Proteomes" id="UP000825051"/>
    </source>
</evidence>
<dbReference type="Pfam" id="PF11999">
    <property type="entry name" value="Ice_binding"/>
    <property type="match status" value="1"/>
</dbReference>
<proteinExistence type="inferred from homology"/>